<sequence length="135" mass="15240">MSIYYAKKLLNNSNNTCVAVKGNQVYESNLKGILPIITKLKENPLFFQEADVADLVIGKAAALLLIYGKVGSIYARLISEHAIKVLDKYQIPYEYEKKVPFIMNRNKSGMCPMEETVLSIDNSEQAYNMLLEKIS</sequence>
<proteinExistence type="predicted"/>
<evidence type="ECO:0000313" key="2">
    <source>
        <dbReference type="Proteomes" id="UP000196053"/>
    </source>
</evidence>
<gene>
    <name evidence="1" type="ORF">SD1D_2395</name>
</gene>
<evidence type="ECO:0000313" key="1">
    <source>
        <dbReference type="EMBL" id="CUH93907.1"/>
    </source>
</evidence>
<organism evidence="1 2">
    <name type="scientific">Herbinix luporum</name>
    <dbReference type="NCBI Taxonomy" id="1679721"/>
    <lineage>
        <taxon>Bacteria</taxon>
        <taxon>Bacillati</taxon>
        <taxon>Bacillota</taxon>
        <taxon>Clostridia</taxon>
        <taxon>Lachnospirales</taxon>
        <taxon>Lachnospiraceae</taxon>
        <taxon>Herbinix</taxon>
    </lineage>
</organism>
<dbReference type="Gene3D" id="3.40.140.30">
    <property type="entry name" value="Hypothetical protein TM1506"/>
    <property type="match status" value="1"/>
</dbReference>
<keyword evidence="2" id="KW-1185">Reference proteome</keyword>
<dbReference type="InterPro" id="IPR016193">
    <property type="entry name" value="Cytidine_deaminase-like"/>
</dbReference>
<dbReference type="OrthoDB" id="9815422at2"/>
<dbReference type="AlphaFoldDB" id="A0A0K8J9C4"/>
<dbReference type="GO" id="GO:0003824">
    <property type="term" value="F:catalytic activity"/>
    <property type="evidence" value="ECO:0007669"/>
    <property type="project" value="InterPro"/>
</dbReference>
<dbReference type="RefSeq" id="WP_058259115.1">
    <property type="nucleotide sequence ID" value="NZ_DUPS01000024.1"/>
</dbReference>
<protein>
    <recommendedName>
        <fullName evidence="3">DUF1893 domain-containing protein</fullName>
    </recommendedName>
</protein>
<dbReference type="SUPFAM" id="SSF53927">
    <property type="entry name" value="Cytidine deaminase-like"/>
    <property type="match status" value="1"/>
</dbReference>
<dbReference type="InterPro" id="IPR037081">
    <property type="entry name" value="Hyp_TM1506"/>
</dbReference>
<dbReference type="Pfam" id="PF08973">
    <property type="entry name" value="TM1506"/>
    <property type="match status" value="1"/>
</dbReference>
<accession>A0A0K8J9C4</accession>
<dbReference type="Proteomes" id="UP000196053">
    <property type="component" value="Chromosome I"/>
</dbReference>
<dbReference type="InterPro" id="IPR015067">
    <property type="entry name" value="DUF1893_TM1506-like"/>
</dbReference>
<dbReference type="KEGG" id="hsd:SD1D_2395"/>
<reference evidence="2" key="1">
    <citation type="submission" date="2015-09" db="EMBL/GenBank/DDBJ databases">
        <authorList>
            <person name="Wibberg D."/>
        </authorList>
    </citation>
    <scope>NUCLEOTIDE SEQUENCE [LARGE SCALE GENOMIC DNA]</scope>
    <source>
        <strain evidence="2">SD1D</strain>
    </source>
</reference>
<name>A0A0K8J9C4_9FIRM</name>
<dbReference type="EMBL" id="LN879430">
    <property type="protein sequence ID" value="CUH93907.1"/>
    <property type="molecule type" value="Genomic_DNA"/>
</dbReference>
<evidence type="ECO:0008006" key="3">
    <source>
        <dbReference type="Google" id="ProtNLM"/>
    </source>
</evidence>